<dbReference type="Proteomes" id="UP000603708">
    <property type="component" value="Unassembled WGS sequence"/>
</dbReference>
<evidence type="ECO:0000313" key="9">
    <source>
        <dbReference type="Proteomes" id="UP000603708"/>
    </source>
</evidence>
<proteinExistence type="inferred from homology"/>
<keyword evidence="3" id="KW-0808">Transferase</keyword>
<evidence type="ECO:0008006" key="10">
    <source>
        <dbReference type="Google" id="ProtNLM"/>
    </source>
</evidence>
<dbReference type="GO" id="GO:0016301">
    <property type="term" value="F:kinase activity"/>
    <property type="evidence" value="ECO:0007669"/>
    <property type="project" value="UniProtKB-KW"/>
</dbReference>
<dbReference type="PANTHER" id="PTHR43095">
    <property type="entry name" value="SUGAR KINASE"/>
    <property type="match status" value="1"/>
</dbReference>
<feature type="domain" description="Carbohydrate kinase FGGY C-terminal" evidence="7">
    <location>
        <begin position="291"/>
        <end position="481"/>
    </location>
</feature>
<feature type="domain" description="Carbohydrate kinase FGGY N-terminal" evidence="6">
    <location>
        <begin position="47"/>
        <end position="277"/>
    </location>
</feature>
<keyword evidence="9" id="KW-1185">Reference proteome</keyword>
<keyword evidence="2" id="KW-0119">Carbohydrate metabolism</keyword>
<accession>A0A919G0J6</accession>
<feature type="compositionally biased region" description="Pro residues" evidence="5">
    <location>
        <begin position="486"/>
        <end position="497"/>
    </location>
</feature>
<keyword evidence="4" id="KW-0418">Kinase</keyword>
<evidence type="ECO:0000256" key="1">
    <source>
        <dbReference type="ARBA" id="ARBA00009156"/>
    </source>
</evidence>
<protein>
    <recommendedName>
        <fullName evidence="10">Carbohydrate kinase</fullName>
    </recommendedName>
</protein>
<dbReference type="InterPro" id="IPR000577">
    <property type="entry name" value="Carb_kinase_FGGY"/>
</dbReference>
<comment type="similarity">
    <text evidence="1">Belongs to the FGGY kinase family.</text>
</comment>
<gene>
    <name evidence="8" type="ORF">GCM10018793_20730</name>
</gene>
<keyword evidence="2" id="KW-0859">Xylose metabolism</keyword>
<evidence type="ECO:0000313" key="8">
    <source>
        <dbReference type="EMBL" id="GHH75952.1"/>
    </source>
</evidence>
<reference evidence="8" key="2">
    <citation type="submission" date="2020-09" db="EMBL/GenBank/DDBJ databases">
        <authorList>
            <person name="Sun Q."/>
            <person name="Ohkuma M."/>
        </authorList>
    </citation>
    <scope>NUCLEOTIDE SEQUENCE</scope>
    <source>
        <strain evidence="8">JCM 5069</strain>
    </source>
</reference>
<feature type="region of interest" description="Disordered" evidence="5">
    <location>
        <begin position="1"/>
        <end position="47"/>
    </location>
</feature>
<dbReference type="Pfam" id="PF02782">
    <property type="entry name" value="FGGY_C"/>
    <property type="match status" value="1"/>
</dbReference>
<dbReference type="Pfam" id="PF00370">
    <property type="entry name" value="FGGY_N"/>
    <property type="match status" value="1"/>
</dbReference>
<sequence length="540" mass="54453">MTNSGEGAAERGLPLTPPAPGPTASGRTALGPTASGPTASGGPPLAGLDLGSTRVKAVVCGVDGSVLGAAVRPTPLGEDDADALVATALDALAEAVGTAGRPPVAIGLTGMAETGVPLDREGRPTGPLLAWSDPRGAGQAARLVRTLGAAPLHAATGVRPSAKAPLAKWCWLREDHPEVLRRTAVWSGAADLLAHALTGVAATDATFAQRTMGFDVHRRRWDPDLLALAGLTAEQLPAVRRPGEPVGRVTAGAAARVPGLRPGTPVVVAGHDHLVGAWAAGARSTGDLADSMGTAEAVFTLAEAPPDPAGALAQGMGYGRHVDGRHWYLMAGTGNCGALVDWCADLLGLPPGGERHQRFGALLEAAGPGPSGLVVEPYLTGRTAPAPDPHRRLALHGLGPGDGPARLALAVVEATAYQARWMAEAQAALTGAPPRGVLLLGGPVALPRWPRVRAAVSPWPPSVLAEHRAPAVGAALLAAGAAGLPAPPPLPTAPQRPGPDEDAAGYAAVYRDTFLPAVQRPVPAPAGTSAPTPRPDRRTP</sequence>
<dbReference type="PIRSF" id="PIRSF000538">
    <property type="entry name" value="GlpK"/>
    <property type="match status" value="1"/>
</dbReference>
<evidence type="ECO:0000259" key="6">
    <source>
        <dbReference type="Pfam" id="PF00370"/>
    </source>
</evidence>
<dbReference type="InterPro" id="IPR050406">
    <property type="entry name" value="FGGY_Carb_Kinase"/>
</dbReference>
<organism evidence="8 9">
    <name type="scientific">Streptomyces sulfonofaciens</name>
    <dbReference type="NCBI Taxonomy" id="68272"/>
    <lineage>
        <taxon>Bacteria</taxon>
        <taxon>Bacillati</taxon>
        <taxon>Actinomycetota</taxon>
        <taxon>Actinomycetes</taxon>
        <taxon>Kitasatosporales</taxon>
        <taxon>Streptomycetaceae</taxon>
        <taxon>Streptomyces</taxon>
    </lineage>
</organism>
<dbReference type="AlphaFoldDB" id="A0A919G0J6"/>
<evidence type="ECO:0000256" key="2">
    <source>
        <dbReference type="ARBA" id="ARBA00022629"/>
    </source>
</evidence>
<reference evidence="8" key="1">
    <citation type="journal article" date="2014" name="Int. J. Syst. Evol. Microbiol.">
        <title>Complete genome sequence of Corynebacterium casei LMG S-19264T (=DSM 44701T), isolated from a smear-ripened cheese.</title>
        <authorList>
            <consortium name="US DOE Joint Genome Institute (JGI-PGF)"/>
            <person name="Walter F."/>
            <person name="Albersmeier A."/>
            <person name="Kalinowski J."/>
            <person name="Ruckert C."/>
        </authorList>
    </citation>
    <scope>NUCLEOTIDE SEQUENCE</scope>
    <source>
        <strain evidence="8">JCM 5069</strain>
    </source>
</reference>
<evidence type="ECO:0000256" key="4">
    <source>
        <dbReference type="ARBA" id="ARBA00022777"/>
    </source>
</evidence>
<dbReference type="Gene3D" id="3.30.420.40">
    <property type="match status" value="2"/>
</dbReference>
<evidence type="ECO:0000259" key="7">
    <source>
        <dbReference type="Pfam" id="PF02782"/>
    </source>
</evidence>
<dbReference type="InterPro" id="IPR018485">
    <property type="entry name" value="FGGY_C"/>
</dbReference>
<feature type="region of interest" description="Disordered" evidence="5">
    <location>
        <begin position="486"/>
        <end position="540"/>
    </location>
</feature>
<dbReference type="SUPFAM" id="SSF53067">
    <property type="entry name" value="Actin-like ATPase domain"/>
    <property type="match status" value="2"/>
</dbReference>
<dbReference type="PANTHER" id="PTHR43095:SF5">
    <property type="entry name" value="XYLULOSE KINASE"/>
    <property type="match status" value="1"/>
</dbReference>
<name>A0A919G0J6_9ACTN</name>
<dbReference type="EMBL" id="BNCD01000004">
    <property type="protein sequence ID" value="GHH75952.1"/>
    <property type="molecule type" value="Genomic_DNA"/>
</dbReference>
<dbReference type="CDD" id="cd07773">
    <property type="entry name" value="ASKHA_NBD_FGGY_FK"/>
    <property type="match status" value="1"/>
</dbReference>
<evidence type="ECO:0000256" key="3">
    <source>
        <dbReference type="ARBA" id="ARBA00022679"/>
    </source>
</evidence>
<dbReference type="GO" id="GO:0042732">
    <property type="term" value="P:D-xylose metabolic process"/>
    <property type="evidence" value="ECO:0007669"/>
    <property type="project" value="UniProtKB-KW"/>
</dbReference>
<evidence type="ECO:0000256" key="5">
    <source>
        <dbReference type="SAM" id="MobiDB-lite"/>
    </source>
</evidence>
<dbReference type="InterPro" id="IPR018484">
    <property type="entry name" value="FGGY_N"/>
</dbReference>
<dbReference type="InterPro" id="IPR043129">
    <property type="entry name" value="ATPase_NBD"/>
</dbReference>
<comment type="caution">
    <text evidence="8">The sequence shown here is derived from an EMBL/GenBank/DDBJ whole genome shotgun (WGS) entry which is preliminary data.</text>
</comment>